<dbReference type="GO" id="GO:0043952">
    <property type="term" value="P:protein transport by the Sec complex"/>
    <property type="evidence" value="ECO:0007669"/>
    <property type="project" value="UniProtKB-UniRule"/>
</dbReference>
<reference evidence="11" key="1">
    <citation type="submission" date="2018-05" db="EMBL/GenBank/DDBJ databases">
        <authorList>
            <person name="Hao L."/>
        </authorList>
    </citation>
    <scope>NUCLEOTIDE SEQUENCE [LARGE SCALE GENOMIC DNA]</scope>
</reference>
<proteinExistence type="inferred from homology"/>
<dbReference type="InterPro" id="IPR038379">
    <property type="entry name" value="SecE_sf"/>
</dbReference>
<evidence type="ECO:0000313" key="10">
    <source>
        <dbReference type="EMBL" id="SQD93136.1"/>
    </source>
</evidence>
<evidence type="ECO:0000256" key="3">
    <source>
        <dbReference type="ARBA" id="ARBA00022475"/>
    </source>
</evidence>
<dbReference type="InterPro" id="IPR005807">
    <property type="entry name" value="SecE_bac"/>
</dbReference>
<evidence type="ECO:0000256" key="6">
    <source>
        <dbReference type="ARBA" id="ARBA00022989"/>
    </source>
</evidence>
<dbReference type="Proteomes" id="UP000249818">
    <property type="component" value="Chromosome BARAN1"/>
</dbReference>
<keyword evidence="6 9" id="KW-1133">Transmembrane helix</keyword>
<protein>
    <recommendedName>
        <fullName evidence="9">Protein translocase subunit SecE</fullName>
    </recommendedName>
</protein>
<accession>A0A2X3L0C1</accession>
<dbReference type="Gene3D" id="1.20.5.1030">
    <property type="entry name" value="Preprotein translocase secy subunit"/>
    <property type="match status" value="1"/>
</dbReference>
<dbReference type="GO" id="GO:0008320">
    <property type="term" value="F:protein transmembrane transporter activity"/>
    <property type="evidence" value="ECO:0007669"/>
    <property type="project" value="UniProtKB-UniRule"/>
</dbReference>
<name>A0A2X3L0C1_9BACT</name>
<comment type="subcellular location">
    <subcellularLocation>
        <location evidence="9">Cell membrane</location>
        <topology evidence="9">Single-pass membrane protein</topology>
    </subcellularLocation>
    <subcellularLocation>
        <location evidence="1">Membrane</location>
    </subcellularLocation>
</comment>
<comment type="subunit">
    <text evidence="9">Component of the Sec protein translocase complex. Heterotrimer consisting of SecY, SecE and SecG subunits. The heterotrimers can form oligomers, although 1 heterotrimer is thought to be able to translocate proteins. Interacts with the ribosome. Interacts with SecDF, and other proteins may be involved. Interacts with SecA.</text>
</comment>
<evidence type="ECO:0000256" key="8">
    <source>
        <dbReference type="ARBA" id="ARBA00023136"/>
    </source>
</evidence>
<feature type="transmembrane region" description="Helical" evidence="9">
    <location>
        <begin position="29"/>
        <end position="54"/>
    </location>
</feature>
<keyword evidence="5 9" id="KW-0653">Protein transport</keyword>
<dbReference type="GO" id="GO:0005886">
    <property type="term" value="C:plasma membrane"/>
    <property type="evidence" value="ECO:0007669"/>
    <property type="project" value="UniProtKB-SubCell"/>
</dbReference>
<evidence type="ECO:0000256" key="5">
    <source>
        <dbReference type="ARBA" id="ARBA00022927"/>
    </source>
</evidence>
<dbReference type="NCBIfam" id="TIGR00964">
    <property type="entry name" value="secE_bact"/>
    <property type="match status" value="1"/>
</dbReference>
<keyword evidence="11" id="KW-1185">Reference proteome</keyword>
<keyword evidence="2 9" id="KW-0813">Transport</keyword>
<evidence type="ECO:0000256" key="2">
    <source>
        <dbReference type="ARBA" id="ARBA00022448"/>
    </source>
</evidence>
<sequence>MNAMQRVRNYLTSVRTEVARVSWPSRKEVVSLTVLIIILSVVLGVYLGLADLIITQILRLLLS</sequence>
<dbReference type="KEGG" id="bana:BARAN1_1112"/>
<evidence type="ECO:0000256" key="4">
    <source>
        <dbReference type="ARBA" id="ARBA00022692"/>
    </source>
</evidence>
<dbReference type="InterPro" id="IPR001901">
    <property type="entry name" value="Translocase_SecE/Sec61-g"/>
</dbReference>
<dbReference type="PANTHER" id="PTHR33910:SF1">
    <property type="entry name" value="PROTEIN TRANSLOCASE SUBUNIT SECE"/>
    <property type="match status" value="1"/>
</dbReference>
<organism evidence="10 11">
    <name type="scientific">Candidatus Bipolaricaulis anaerobius</name>
    <dbReference type="NCBI Taxonomy" id="2026885"/>
    <lineage>
        <taxon>Bacteria</taxon>
        <taxon>Candidatus Bipolaricaulota</taxon>
        <taxon>Candidatus Bipolaricaulia</taxon>
        <taxon>Candidatus Bipolaricaulales</taxon>
        <taxon>Candidatus Bipolaricaulaceae</taxon>
        <taxon>Candidatus Bipolaricaulis</taxon>
    </lineage>
</organism>
<evidence type="ECO:0000256" key="1">
    <source>
        <dbReference type="ARBA" id="ARBA00004370"/>
    </source>
</evidence>
<dbReference type="PANTHER" id="PTHR33910">
    <property type="entry name" value="PROTEIN TRANSLOCASE SUBUNIT SECE"/>
    <property type="match status" value="1"/>
</dbReference>
<dbReference type="AlphaFoldDB" id="A0A2X3L0C1"/>
<keyword evidence="8 9" id="KW-0472">Membrane</keyword>
<evidence type="ECO:0000256" key="7">
    <source>
        <dbReference type="ARBA" id="ARBA00023010"/>
    </source>
</evidence>
<evidence type="ECO:0000256" key="9">
    <source>
        <dbReference type="HAMAP-Rule" id="MF_00422"/>
    </source>
</evidence>
<keyword evidence="4 9" id="KW-0812">Transmembrane</keyword>
<keyword evidence="3 9" id="KW-1003">Cell membrane</keyword>
<dbReference type="Pfam" id="PF00584">
    <property type="entry name" value="SecE"/>
    <property type="match status" value="1"/>
</dbReference>
<comment type="similarity">
    <text evidence="9">Belongs to the SecE/SEC61-gamma family.</text>
</comment>
<gene>
    <name evidence="9 10" type="primary">secE</name>
    <name evidence="10" type="ORF">BARAN1_1112</name>
</gene>
<dbReference type="GO" id="GO:0009306">
    <property type="term" value="P:protein secretion"/>
    <property type="evidence" value="ECO:0007669"/>
    <property type="project" value="UniProtKB-UniRule"/>
</dbReference>
<dbReference type="EMBL" id="LS483254">
    <property type="protein sequence ID" value="SQD93136.1"/>
    <property type="molecule type" value="Genomic_DNA"/>
</dbReference>
<keyword evidence="7 9" id="KW-0811">Translocation</keyword>
<dbReference type="GO" id="GO:0006605">
    <property type="term" value="P:protein targeting"/>
    <property type="evidence" value="ECO:0007669"/>
    <property type="project" value="UniProtKB-UniRule"/>
</dbReference>
<evidence type="ECO:0000313" key="11">
    <source>
        <dbReference type="Proteomes" id="UP000249818"/>
    </source>
</evidence>
<dbReference type="GO" id="GO:0065002">
    <property type="term" value="P:intracellular protein transmembrane transport"/>
    <property type="evidence" value="ECO:0007669"/>
    <property type="project" value="UniProtKB-UniRule"/>
</dbReference>
<comment type="function">
    <text evidence="9">Essential subunit of the Sec protein translocation channel SecYEG. Clamps together the 2 halves of SecY. May contact the channel plug during translocation.</text>
</comment>
<dbReference type="HAMAP" id="MF_00422">
    <property type="entry name" value="SecE"/>
    <property type="match status" value="1"/>
</dbReference>